<dbReference type="AlphaFoldDB" id="A0A2U2B9V4"/>
<dbReference type="EMBL" id="QEWP01000005">
    <property type="protein sequence ID" value="PWD99816.1"/>
    <property type="molecule type" value="Genomic_DNA"/>
</dbReference>
<dbReference type="Pfam" id="PF16346">
    <property type="entry name" value="GH32_BT1760-like_C"/>
    <property type="match status" value="1"/>
</dbReference>
<evidence type="ECO:0000313" key="8">
    <source>
        <dbReference type="Proteomes" id="UP000244956"/>
    </source>
</evidence>
<dbReference type="InterPro" id="IPR001362">
    <property type="entry name" value="Glyco_hydro_32"/>
</dbReference>
<reference evidence="7 8" key="1">
    <citation type="submission" date="2018-05" db="EMBL/GenBank/DDBJ databases">
        <title>Marinilabilia rubrum sp. nov., isolated from saltern sediment.</title>
        <authorList>
            <person name="Zhang R."/>
        </authorList>
    </citation>
    <scope>NUCLEOTIDE SEQUENCE [LARGE SCALE GENOMIC DNA]</scope>
    <source>
        <strain evidence="7 8">WTE16</strain>
    </source>
</reference>
<comment type="caution">
    <text evidence="7">The sequence shown here is derived from an EMBL/GenBank/DDBJ whole genome shotgun (WGS) entry which is preliminary data.</text>
</comment>
<dbReference type="Gene3D" id="2.115.10.20">
    <property type="entry name" value="Glycosyl hydrolase domain, family 43"/>
    <property type="match status" value="1"/>
</dbReference>
<keyword evidence="4" id="KW-0326">Glycosidase</keyword>
<evidence type="ECO:0000259" key="5">
    <source>
        <dbReference type="Pfam" id="PF00251"/>
    </source>
</evidence>
<feature type="domain" description="BT1760-like C-terminal" evidence="6">
    <location>
        <begin position="383"/>
        <end position="557"/>
    </location>
</feature>
<protein>
    <recommendedName>
        <fullName evidence="2">beta-fructofuranosidase</fullName>
        <ecNumber evidence="2">3.2.1.26</ecNumber>
    </recommendedName>
</protein>
<dbReference type="PANTHER" id="PTHR43101:SF1">
    <property type="entry name" value="BETA-FRUCTOSIDASE"/>
    <property type="match status" value="1"/>
</dbReference>
<dbReference type="SMART" id="SM00640">
    <property type="entry name" value="Glyco_32"/>
    <property type="match status" value="1"/>
</dbReference>
<gene>
    <name evidence="7" type="ORF">DDZ16_07935</name>
</gene>
<dbReference type="GO" id="GO:0005975">
    <property type="term" value="P:carbohydrate metabolic process"/>
    <property type="evidence" value="ECO:0007669"/>
    <property type="project" value="InterPro"/>
</dbReference>
<evidence type="ECO:0000259" key="6">
    <source>
        <dbReference type="Pfam" id="PF16346"/>
    </source>
</evidence>
<dbReference type="PANTHER" id="PTHR43101">
    <property type="entry name" value="BETA-FRUCTOSIDASE"/>
    <property type="match status" value="1"/>
</dbReference>
<dbReference type="Pfam" id="PF00251">
    <property type="entry name" value="Glyco_hydro_32N"/>
    <property type="match status" value="1"/>
</dbReference>
<dbReference type="Gene3D" id="2.60.120.560">
    <property type="entry name" value="Exo-inulinase, domain 1"/>
    <property type="match status" value="1"/>
</dbReference>
<dbReference type="Proteomes" id="UP000244956">
    <property type="component" value="Unassembled WGS sequence"/>
</dbReference>
<proteinExistence type="inferred from homology"/>
<dbReference type="CDD" id="cd08995">
    <property type="entry name" value="GH32_EcAec43-like"/>
    <property type="match status" value="1"/>
</dbReference>
<sequence length="563" mass="64419">MIQRMILTFSVTECIGISWLLFLQVNRVIGLNKRANRGRCFCSLQISFEMRYIFILMLLGIVGMAASCDDENNSENIKEDPDVDLSTQRRFPQEVGGYEYFFRPQNTWVGDPMPFYENGTYHVFYLQDERPASDQFHPWHLVETNDASSYDYKGVAIPCGETDEQDIAIGTGSVIKKDGIYYAFYTGHKWNHAPDQPREAVMMATSTDLQNWNKNQDFMLFADPGYDQNEFRDPYLIKDESSGEYIMLVSTRLNNKATLAKYVSTDLINWELELPFYSDDSVFMIECVDIFEMRGKWYFIYSNINDRKVHYLTSESLFGQWEKPQDDLLDGSAYYAAKSASDGQERLLFGWCPTRINDEDSNDYNWGGSLVVHNLAADETGALKTAMPAALDTEFSQMAAWGVIEQTEGTLETENGFELDASEKRQTAWLSRILKPHKIETNVTFDEDAQNFGFVFGATTGLESVYALHIDVNEKLLKLAYLSDWNSDNTSYEVINALPVDVTPNTELNIKILIEGSVCVTYLDGKKAFTNRIYKMTQNPWMLFSDTGNVVFDDFEVKVSDLN</sequence>
<dbReference type="GO" id="GO:0004564">
    <property type="term" value="F:beta-fructofuranosidase activity"/>
    <property type="evidence" value="ECO:0007669"/>
    <property type="project" value="UniProtKB-EC"/>
</dbReference>
<feature type="domain" description="Glycosyl hydrolase family 32 N-terminal" evidence="5">
    <location>
        <begin position="102"/>
        <end position="370"/>
    </location>
</feature>
<keyword evidence="3" id="KW-0378">Hydrolase</keyword>
<evidence type="ECO:0000256" key="3">
    <source>
        <dbReference type="ARBA" id="ARBA00022801"/>
    </source>
</evidence>
<evidence type="ECO:0000256" key="4">
    <source>
        <dbReference type="ARBA" id="ARBA00023295"/>
    </source>
</evidence>
<comment type="similarity">
    <text evidence="1">Belongs to the glycosyl hydrolase 32 family.</text>
</comment>
<dbReference type="InterPro" id="IPR023296">
    <property type="entry name" value="Glyco_hydro_beta-prop_sf"/>
</dbReference>
<dbReference type="InterPro" id="IPR013148">
    <property type="entry name" value="Glyco_hydro_32_N"/>
</dbReference>
<dbReference type="InterPro" id="IPR032507">
    <property type="entry name" value="BT1760-like_C"/>
</dbReference>
<evidence type="ECO:0000313" key="7">
    <source>
        <dbReference type="EMBL" id="PWD99816.1"/>
    </source>
</evidence>
<dbReference type="InterPro" id="IPR051214">
    <property type="entry name" value="GH32_Enzymes"/>
</dbReference>
<evidence type="ECO:0000256" key="2">
    <source>
        <dbReference type="ARBA" id="ARBA00012758"/>
    </source>
</evidence>
<dbReference type="SUPFAM" id="SSF75005">
    <property type="entry name" value="Arabinanase/levansucrase/invertase"/>
    <property type="match status" value="1"/>
</dbReference>
<keyword evidence="8" id="KW-1185">Reference proteome</keyword>
<organism evidence="7 8">
    <name type="scientific">Marinilabilia rubra</name>
    <dbReference type="NCBI Taxonomy" id="2162893"/>
    <lineage>
        <taxon>Bacteria</taxon>
        <taxon>Pseudomonadati</taxon>
        <taxon>Bacteroidota</taxon>
        <taxon>Bacteroidia</taxon>
        <taxon>Marinilabiliales</taxon>
        <taxon>Marinilabiliaceae</taxon>
        <taxon>Marinilabilia</taxon>
    </lineage>
</organism>
<name>A0A2U2B9V4_9BACT</name>
<dbReference type="EC" id="3.2.1.26" evidence="2"/>
<accession>A0A2U2B9V4</accession>
<evidence type="ECO:0000256" key="1">
    <source>
        <dbReference type="ARBA" id="ARBA00009902"/>
    </source>
</evidence>